<evidence type="ECO:0000313" key="2">
    <source>
        <dbReference type="EMBL" id="MPN24539.1"/>
    </source>
</evidence>
<reference evidence="2" key="1">
    <citation type="submission" date="2019-08" db="EMBL/GenBank/DDBJ databases">
        <authorList>
            <person name="Kucharzyk K."/>
            <person name="Murdoch R.W."/>
            <person name="Higgins S."/>
            <person name="Loffler F."/>
        </authorList>
    </citation>
    <scope>NUCLEOTIDE SEQUENCE</scope>
</reference>
<protein>
    <submittedName>
        <fullName evidence="2">Uncharacterized protein</fullName>
    </submittedName>
</protein>
<feature type="region of interest" description="Disordered" evidence="1">
    <location>
        <begin position="1"/>
        <end position="24"/>
    </location>
</feature>
<sequence>MVIHHNTPKRTHDKDNKSPPKISHKKLPNVFISYKSPFYEDILA</sequence>
<organism evidence="2">
    <name type="scientific">bioreactor metagenome</name>
    <dbReference type="NCBI Taxonomy" id="1076179"/>
    <lineage>
        <taxon>unclassified sequences</taxon>
        <taxon>metagenomes</taxon>
        <taxon>ecological metagenomes</taxon>
    </lineage>
</organism>
<gene>
    <name evidence="2" type="ORF">SDC9_171938</name>
</gene>
<accession>A0A645GFH5</accession>
<name>A0A645GFH5_9ZZZZ</name>
<comment type="caution">
    <text evidence="2">The sequence shown here is derived from an EMBL/GenBank/DDBJ whole genome shotgun (WGS) entry which is preliminary data.</text>
</comment>
<dbReference type="EMBL" id="VSSQ01073428">
    <property type="protein sequence ID" value="MPN24539.1"/>
    <property type="molecule type" value="Genomic_DNA"/>
</dbReference>
<proteinExistence type="predicted"/>
<dbReference type="AlphaFoldDB" id="A0A645GFH5"/>
<evidence type="ECO:0000256" key="1">
    <source>
        <dbReference type="SAM" id="MobiDB-lite"/>
    </source>
</evidence>